<dbReference type="Proteomes" id="UP000245412">
    <property type="component" value="Unassembled WGS sequence"/>
</dbReference>
<feature type="domain" description="HAMP" evidence="5">
    <location>
        <begin position="304"/>
        <end position="357"/>
    </location>
</feature>
<dbReference type="InterPro" id="IPR010559">
    <property type="entry name" value="Sig_transdc_His_kin_internal"/>
</dbReference>
<dbReference type="EMBL" id="QGGY01000002">
    <property type="protein sequence ID" value="PWJ77981.1"/>
    <property type="molecule type" value="Genomic_DNA"/>
</dbReference>
<keyword evidence="4" id="KW-0472">Membrane</keyword>
<dbReference type="AlphaFoldDB" id="A0AB73T7P4"/>
<evidence type="ECO:0000256" key="2">
    <source>
        <dbReference type="ARBA" id="ARBA00022553"/>
    </source>
</evidence>
<dbReference type="PANTHER" id="PTHR34220">
    <property type="entry name" value="SENSOR HISTIDINE KINASE YPDA"/>
    <property type="match status" value="1"/>
</dbReference>
<dbReference type="SMART" id="SM00304">
    <property type="entry name" value="HAMP"/>
    <property type="match status" value="1"/>
</dbReference>
<dbReference type="InterPro" id="IPR036890">
    <property type="entry name" value="HATPase_C_sf"/>
</dbReference>
<dbReference type="PROSITE" id="PS50885">
    <property type="entry name" value="HAMP"/>
    <property type="match status" value="1"/>
</dbReference>
<evidence type="ECO:0000256" key="4">
    <source>
        <dbReference type="SAM" id="Phobius"/>
    </source>
</evidence>
<dbReference type="Gene3D" id="6.10.340.10">
    <property type="match status" value="1"/>
</dbReference>
<dbReference type="RefSeq" id="WP_109624932.1">
    <property type="nucleotide sequence ID" value="NZ_JANKBI010000012.1"/>
</dbReference>
<dbReference type="Pfam" id="PF06580">
    <property type="entry name" value="His_kinase"/>
    <property type="match status" value="1"/>
</dbReference>
<keyword evidence="2" id="KW-0597">Phosphoprotein</keyword>
<protein>
    <submittedName>
        <fullName evidence="6">HAMP domain-containing protein</fullName>
    </submittedName>
</protein>
<proteinExistence type="predicted"/>
<gene>
    <name evidence="6" type="ORF">C7383_102114</name>
</gene>
<evidence type="ECO:0000256" key="1">
    <source>
        <dbReference type="ARBA" id="ARBA00004370"/>
    </source>
</evidence>
<accession>A0AB73T7P4</accession>
<dbReference type="GO" id="GO:0000155">
    <property type="term" value="F:phosphorelay sensor kinase activity"/>
    <property type="evidence" value="ECO:0007669"/>
    <property type="project" value="InterPro"/>
</dbReference>
<comment type="caution">
    <text evidence="6">The sequence shown here is derived from an EMBL/GenBank/DDBJ whole genome shotgun (WGS) entry which is preliminary data.</text>
</comment>
<organism evidence="6 7">
    <name type="scientific">Murimonas intestini</name>
    <dbReference type="NCBI Taxonomy" id="1337051"/>
    <lineage>
        <taxon>Bacteria</taxon>
        <taxon>Bacillati</taxon>
        <taxon>Bacillota</taxon>
        <taxon>Clostridia</taxon>
        <taxon>Lachnospirales</taxon>
        <taxon>Lachnospiraceae</taxon>
        <taxon>Murimonas</taxon>
    </lineage>
</organism>
<comment type="subcellular location">
    <subcellularLocation>
        <location evidence="1">Membrane</location>
    </subcellularLocation>
</comment>
<evidence type="ECO:0000259" key="5">
    <source>
        <dbReference type="PROSITE" id="PS50885"/>
    </source>
</evidence>
<keyword evidence="4" id="KW-1133">Transmembrane helix</keyword>
<evidence type="ECO:0000313" key="7">
    <source>
        <dbReference type="Proteomes" id="UP000245412"/>
    </source>
</evidence>
<keyword evidence="7" id="KW-1185">Reference proteome</keyword>
<dbReference type="InterPro" id="IPR003660">
    <property type="entry name" value="HAMP_dom"/>
</dbReference>
<dbReference type="SUPFAM" id="SSF158472">
    <property type="entry name" value="HAMP domain-like"/>
    <property type="match status" value="1"/>
</dbReference>
<evidence type="ECO:0000313" key="6">
    <source>
        <dbReference type="EMBL" id="PWJ77981.1"/>
    </source>
</evidence>
<dbReference type="SUPFAM" id="SSF55874">
    <property type="entry name" value="ATPase domain of HSP90 chaperone/DNA topoisomerase II/histidine kinase"/>
    <property type="match status" value="1"/>
</dbReference>
<dbReference type="InterPro" id="IPR050640">
    <property type="entry name" value="Bact_2-comp_sensor_kinase"/>
</dbReference>
<feature type="transmembrane region" description="Helical" evidence="4">
    <location>
        <begin position="12"/>
        <end position="34"/>
    </location>
</feature>
<evidence type="ECO:0000256" key="3">
    <source>
        <dbReference type="ARBA" id="ARBA00022679"/>
    </source>
</evidence>
<keyword evidence="3" id="KW-0808">Transferase</keyword>
<reference evidence="6 7" key="1">
    <citation type="submission" date="2018-05" db="EMBL/GenBank/DDBJ databases">
        <authorList>
            <person name="Goeker M."/>
            <person name="Huntemann M."/>
            <person name="Clum A."/>
            <person name="Pillay M."/>
            <person name="Palaniappan K."/>
            <person name="Varghese N."/>
            <person name="Mikhailova N."/>
            <person name="Stamatis D."/>
            <person name="Reddy T."/>
            <person name="Daum C."/>
            <person name="Shapiro N."/>
            <person name="Ivanova N."/>
            <person name="Kyrpides N."/>
            <person name="Woyke T."/>
        </authorList>
    </citation>
    <scope>NUCLEOTIDE SEQUENCE [LARGE SCALE GENOMIC DNA]</scope>
    <source>
        <strain evidence="6 7">DSM 26524</strain>
    </source>
</reference>
<name>A0AB73T7P4_9FIRM</name>
<sequence length="577" mass="66411">MEKLVNKKKYTLLHWITGMILLLLFISAAILAAFSKVSMDNLLAQEIENRQAILKLNVDNANTNLSSLQGYLYQHFTDSEEITMIETGNDNTKIFMAKQSLTRNLKKIAGWNDSLEFLFFYSPPSPDKVLLQVSAKQADYPERKDLERQVKEYIDNKLEKGSSLGRGYLLLKNGSRGYVIRFYKIRNSYLGMCLDGRAVLEPLKGLASEEGCLAFLADVDGNIISQTEGFQESIDINNNGRLLKKDGEQYLQLNYLSEQGDFYIGTWTKASLVNGQLKWMRNLIAAFVAGFLVVIAAMAFSIRRSLYQPIRSMELAMKKVGDGEWDLAVKDDSRISEYSSMIHNFNEMVSEIKGLKIQNYENELAAQKSYLQCLQLQINPHFYLNALNIIYSLAEVHDYALIQEMTMSLVEYSRYMFRRPENLVTVSQEIEHVDNYMKIQKMRFPDRIEYQANISSEIEDAMIPPFVIQSFVENSIKYAVSFEQHNRLSVCGKLNEIDGELYVQIEIRDNGTGYSQEVLEAMNEQKPRDERFNIGILNVRQRLRFIFGDKAKMELKNEEGAVTILLIPLTWREDTEE</sequence>
<dbReference type="Gene3D" id="3.30.565.10">
    <property type="entry name" value="Histidine kinase-like ATPase, C-terminal domain"/>
    <property type="match status" value="1"/>
</dbReference>
<keyword evidence="4" id="KW-0812">Transmembrane</keyword>
<dbReference type="GO" id="GO:0016020">
    <property type="term" value="C:membrane"/>
    <property type="evidence" value="ECO:0007669"/>
    <property type="project" value="UniProtKB-SubCell"/>
</dbReference>
<dbReference type="PANTHER" id="PTHR34220:SF7">
    <property type="entry name" value="SENSOR HISTIDINE KINASE YPDA"/>
    <property type="match status" value="1"/>
</dbReference>
<feature type="transmembrane region" description="Helical" evidence="4">
    <location>
        <begin position="283"/>
        <end position="302"/>
    </location>
</feature>